<dbReference type="RefSeq" id="WP_248593214.1">
    <property type="nucleotide sequence ID" value="NZ_BAABEB010000027.1"/>
</dbReference>
<keyword evidence="4" id="KW-0804">Transcription</keyword>
<dbReference type="SMART" id="SM00422">
    <property type="entry name" value="HTH_MERR"/>
    <property type="match status" value="2"/>
</dbReference>
<dbReference type="PROSITE" id="PS00552">
    <property type="entry name" value="HTH_MERR_1"/>
    <property type="match status" value="1"/>
</dbReference>
<reference evidence="6 7" key="1">
    <citation type="submission" date="2020-04" db="EMBL/GenBank/DDBJ databases">
        <title>Thermobifida alba genome sequencing and assembly.</title>
        <authorList>
            <person name="Luzics S."/>
            <person name="Horvath B."/>
            <person name="Nagy I."/>
            <person name="Toth A."/>
            <person name="Nagy I."/>
            <person name="Kukolya J."/>
        </authorList>
    </citation>
    <scope>NUCLEOTIDE SEQUENCE [LARGE SCALE GENOMIC DNA]</scope>
    <source>
        <strain evidence="6 7">DSM 43795</strain>
    </source>
</reference>
<dbReference type="InterPro" id="IPR047057">
    <property type="entry name" value="MerR_fam"/>
</dbReference>
<dbReference type="Gene3D" id="1.10.1660.10">
    <property type="match status" value="2"/>
</dbReference>
<evidence type="ECO:0000256" key="4">
    <source>
        <dbReference type="ARBA" id="ARBA00023163"/>
    </source>
</evidence>
<protein>
    <submittedName>
        <fullName evidence="6">MerR family DNA-binding transcriptional regulator</fullName>
    </submittedName>
</protein>
<organism evidence="6 7">
    <name type="scientific">Thermobifida alba</name>
    <name type="common">Thermomonospora alba</name>
    <dbReference type="NCBI Taxonomy" id="53522"/>
    <lineage>
        <taxon>Bacteria</taxon>
        <taxon>Bacillati</taxon>
        <taxon>Actinomycetota</taxon>
        <taxon>Actinomycetes</taxon>
        <taxon>Streptosporangiales</taxon>
        <taxon>Nocardiopsidaceae</taxon>
        <taxon>Thermobifida</taxon>
    </lineage>
</organism>
<evidence type="ECO:0000259" key="5">
    <source>
        <dbReference type="PROSITE" id="PS50937"/>
    </source>
</evidence>
<proteinExistence type="predicted"/>
<evidence type="ECO:0000256" key="1">
    <source>
        <dbReference type="ARBA" id="ARBA00022491"/>
    </source>
</evidence>
<sequence length="247" mass="27705">MTEYLRPVDLAREHGVSTQSIRNYEDEGLLPASERTDSGYRRYTRLHAQALRTFLALRAGHGHRTAVALMHAANSGDLAELFRLLDRAHADAQRERAIHEEVAQTLTELSTLPRPDTGRGHALTVGELAHRLRVHPATLRKWEAAGILFPQRDPATGYRLYTRDDERDAHIALRLRRGGARLEQVARFVAEVRHTGGTEKLAAFLADWRERIAHRSRAALRGAAHLDRYLDLLEAAEDIPDTGNGNG</sequence>
<accession>A0ABY4L0Q8</accession>
<dbReference type="InterPro" id="IPR000551">
    <property type="entry name" value="MerR-type_HTH_dom"/>
</dbReference>
<gene>
    <name evidence="6" type="ORF">FOF52_08060</name>
</gene>
<keyword evidence="7" id="KW-1185">Reference proteome</keyword>
<evidence type="ECO:0000313" key="6">
    <source>
        <dbReference type="EMBL" id="UPT20919.1"/>
    </source>
</evidence>
<dbReference type="Pfam" id="PF00376">
    <property type="entry name" value="MerR"/>
    <property type="match status" value="1"/>
</dbReference>
<dbReference type="EMBL" id="CP051627">
    <property type="protein sequence ID" value="UPT20919.1"/>
    <property type="molecule type" value="Genomic_DNA"/>
</dbReference>
<keyword evidence="2" id="KW-0805">Transcription regulation</keyword>
<name>A0ABY4L0Q8_THEAE</name>
<dbReference type="PANTHER" id="PTHR30204">
    <property type="entry name" value="REDOX-CYCLING DRUG-SENSING TRANSCRIPTIONAL ACTIVATOR SOXR"/>
    <property type="match status" value="1"/>
</dbReference>
<evidence type="ECO:0000313" key="7">
    <source>
        <dbReference type="Proteomes" id="UP000832041"/>
    </source>
</evidence>
<feature type="domain" description="HTH merR-type" evidence="5">
    <location>
        <begin position="4"/>
        <end position="52"/>
    </location>
</feature>
<dbReference type="PANTHER" id="PTHR30204:SF69">
    <property type="entry name" value="MERR-FAMILY TRANSCRIPTIONAL REGULATOR"/>
    <property type="match status" value="1"/>
</dbReference>
<evidence type="ECO:0000256" key="3">
    <source>
        <dbReference type="ARBA" id="ARBA00023125"/>
    </source>
</evidence>
<feature type="domain" description="HTH merR-type" evidence="5">
    <location>
        <begin position="122"/>
        <end position="191"/>
    </location>
</feature>
<dbReference type="PROSITE" id="PS50937">
    <property type="entry name" value="HTH_MERR_2"/>
    <property type="match status" value="2"/>
</dbReference>
<dbReference type="SUPFAM" id="SSF46955">
    <property type="entry name" value="Putative DNA-binding domain"/>
    <property type="match status" value="2"/>
</dbReference>
<keyword evidence="3 6" id="KW-0238">DNA-binding</keyword>
<dbReference type="GO" id="GO:0003677">
    <property type="term" value="F:DNA binding"/>
    <property type="evidence" value="ECO:0007669"/>
    <property type="project" value="UniProtKB-KW"/>
</dbReference>
<evidence type="ECO:0000256" key="2">
    <source>
        <dbReference type="ARBA" id="ARBA00023015"/>
    </source>
</evidence>
<dbReference type="Proteomes" id="UP000832041">
    <property type="component" value="Chromosome"/>
</dbReference>
<keyword evidence="1" id="KW-0678">Repressor</keyword>
<dbReference type="Pfam" id="PF13411">
    <property type="entry name" value="MerR_1"/>
    <property type="match status" value="1"/>
</dbReference>
<dbReference type="InterPro" id="IPR009061">
    <property type="entry name" value="DNA-bd_dom_put_sf"/>
</dbReference>